<reference evidence="1 2" key="1">
    <citation type="journal article" date="2007" name="Int. J. Syst. Evol. Microbiol.">
        <title>Paenibacillus ginsengarvi sp. nov., isolated from soil from ginseng cultivation.</title>
        <authorList>
            <person name="Yoon M.H."/>
            <person name="Ten L.N."/>
            <person name="Im W.T."/>
        </authorList>
    </citation>
    <scope>NUCLEOTIDE SEQUENCE [LARGE SCALE GENOMIC DNA]</scope>
    <source>
        <strain evidence="1 2">KCTC 13059</strain>
    </source>
</reference>
<gene>
    <name evidence="1" type="ORF">D7M11_20700</name>
</gene>
<evidence type="ECO:0000313" key="2">
    <source>
        <dbReference type="Proteomes" id="UP000282311"/>
    </source>
</evidence>
<dbReference type="InterPro" id="IPR027417">
    <property type="entry name" value="P-loop_NTPase"/>
</dbReference>
<evidence type="ECO:0000313" key="1">
    <source>
        <dbReference type="EMBL" id="RKN79107.1"/>
    </source>
</evidence>
<accession>A0A3B0C603</accession>
<dbReference type="Gene3D" id="3.40.50.300">
    <property type="entry name" value="P-loop containing nucleotide triphosphate hydrolases"/>
    <property type="match status" value="1"/>
</dbReference>
<keyword evidence="2" id="KW-1185">Reference proteome</keyword>
<comment type="caution">
    <text evidence="1">The sequence shown here is derived from an EMBL/GenBank/DDBJ whole genome shotgun (WGS) entry which is preliminary data.</text>
</comment>
<dbReference type="PANTHER" id="PTHR37807:SF3">
    <property type="entry name" value="OS07G0160300 PROTEIN"/>
    <property type="match status" value="1"/>
</dbReference>
<dbReference type="AlphaFoldDB" id="A0A3B0C603"/>
<sequence length="179" mass="20083">MEGLEGIEVSTVILLRGRPGVGKTAVSNKLAIKLDVPIVRKDDLYDVLAGAVEGHELRNRLAYGMLHRILESNAANGSRLILDFPFNREDDMVRFAAWLSARGIVLKPVLCICSDERLWAERFNVRCLNPAPNQLITDFEALKKHYGDLAIRPLEDELVVDTVQTLESIVDRIMAFVEN</sequence>
<dbReference type="SUPFAM" id="SSF52540">
    <property type="entry name" value="P-loop containing nucleoside triphosphate hydrolases"/>
    <property type="match status" value="1"/>
</dbReference>
<dbReference type="EMBL" id="RBAH01000016">
    <property type="protein sequence ID" value="RKN79107.1"/>
    <property type="molecule type" value="Genomic_DNA"/>
</dbReference>
<dbReference type="Pfam" id="PF13671">
    <property type="entry name" value="AAA_33"/>
    <property type="match status" value="1"/>
</dbReference>
<dbReference type="RefSeq" id="WP_120749162.1">
    <property type="nucleotide sequence ID" value="NZ_RBAH01000016.1"/>
</dbReference>
<organism evidence="1 2">
    <name type="scientific">Paenibacillus ginsengarvi</name>
    <dbReference type="NCBI Taxonomy" id="400777"/>
    <lineage>
        <taxon>Bacteria</taxon>
        <taxon>Bacillati</taxon>
        <taxon>Bacillota</taxon>
        <taxon>Bacilli</taxon>
        <taxon>Bacillales</taxon>
        <taxon>Paenibacillaceae</taxon>
        <taxon>Paenibacillus</taxon>
    </lineage>
</organism>
<proteinExistence type="predicted"/>
<dbReference type="Proteomes" id="UP000282311">
    <property type="component" value="Unassembled WGS sequence"/>
</dbReference>
<protein>
    <recommendedName>
        <fullName evidence="3">ATP-binding protein</fullName>
    </recommendedName>
</protein>
<dbReference type="PANTHER" id="PTHR37807">
    <property type="entry name" value="OS07G0160300 PROTEIN"/>
    <property type="match status" value="1"/>
</dbReference>
<name>A0A3B0C603_9BACL</name>
<evidence type="ECO:0008006" key="3">
    <source>
        <dbReference type="Google" id="ProtNLM"/>
    </source>
</evidence>